<feature type="region of interest" description="Disordered" evidence="1">
    <location>
        <begin position="236"/>
        <end position="301"/>
    </location>
</feature>
<feature type="region of interest" description="Disordered" evidence="1">
    <location>
        <begin position="190"/>
        <end position="222"/>
    </location>
</feature>
<organism evidence="3 4">
    <name type="scientific">Ladona fulva</name>
    <name type="common">Scarce chaser dragonfly</name>
    <name type="synonym">Libellula fulva</name>
    <dbReference type="NCBI Taxonomy" id="123851"/>
    <lineage>
        <taxon>Eukaryota</taxon>
        <taxon>Metazoa</taxon>
        <taxon>Ecdysozoa</taxon>
        <taxon>Arthropoda</taxon>
        <taxon>Hexapoda</taxon>
        <taxon>Insecta</taxon>
        <taxon>Pterygota</taxon>
        <taxon>Palaeoptera</taxon>
        <taxon>Odonata</taxon>
        <taxon>Epiprocta</taxon>
        <taxon>Anisoptera</taxon>
        <taxon>Libelluloidea</taxon>
        <taxon>Libellulidae</taxon>
        <taxon>Ladona</taxon>
    </lineage>
</organism>
<feature type="domain" description="Rab-GAP TBC" evidence="2">
    <location>
        <begin position="1"/>
        <end position="43"/>
    </location>
</feature>
<feature type="region of interest" description="Disordered" evidence="1">
    <location>
        <begin position="656"/>
        <end position="689"/>
    </location>
</feature>
<dbReference type="SUPFAM" id="SSF47923">
    <property type="entry name" value="Ypt/Rab-GAP domain of gyp1p"/>
    <property type="match status" value="1"/>
</dbReference>
<dbReference type="InterPro" id="IPR000195">
    <property type="entry name" value="Rab-GAP-TBC_dom"/>
</dbReference>
<dbReference type="OrthoDB" id="10264062at2759"/>
<evidence type="ECO:0000313" key="3">
    <source>
        <dbReference type="EMBL" id="KAG8223874.1"/>
    </source>
</evidence>
<dbReference type="PROSITE" id="PS50086">
    <property type="entry name" value="TBC_RABGAP"/>
    <property type="match status" value="1"/>
</dbReference>
<dbReference type="AlphaFoldDB" id="A0A8K0JXC4"/>
<feature type="compositionally biased region" description="Low complexity" evidence="1">
    <location>
        <begin position="277"/>
        <end position="288"/>
    </location>
</feature>
<feature type="compositionally biased region" description="Basic and acidic residues" evidence="1">
    <location>
        <begin position="204"/>
        <end position="214"/>
    </location>
</feature>
<dbReference type="EMBL" id="KZ308177">
    <property type="protein sequence ID" value="KAG8223874.1"/>
    <property type="molecule type" value="Genomic_DNA"/>
</dbReference>
<feature type="region of interest" description="Disordered" evidence="1">
    <location>
        <begin position="560"/>
        <end position="586"/>
    </location>
</feature>
<feature type="region of interest" description="Disordered" evidence="1">
    <location>
        <begin position="321"/>
        <end position="361"/>
    </location>
</feature>
<accession>A0A8K0JXC4</accession>
<proteinExistence type="predicted"/>
<feature type="region of interest" description="Disordered" evidence="1">
    <location>
        <begin position="423"/>
        <end position="462"/>
    </location>
</feature>
<evidence type="ECO:0000313" key="4">
    <source>
        <dbReference type="Proteomes" id="UP000792457"/>
    </source>
</evidence>
<keyword evidence="4" id="KW-1185">Reference proteome</keyword>
<reference evidence="3" key="2">
    <citation type="submission" date="2017-10" db="EMBL/GenBank/DDBJ databases">
        <title>Ladona fulva Genome sequencing and assembly.</title>
        <authorList>
            <person name="Murali S."/>
            <person name="Richards S."/>
            <person name="Bandaranaike D."/>
            <person name="Bellair M."/>
            <person name="Blankenburg K."/>
            <person name="Chao H."/>
            <person name="Dinh H."/>
            <person name="Doddapaneni H."/>
            <person name="Dugan-Rocha S."/>
            <person name="Elkadiri S."/>
            <person name="Gnanaolivu R."/>
            <person name="Hernandez B."/>
            <person name="Skinner E."/>
            <person name="Javaid M."/>
            <person name="Lee S."/>
            <person name="Li M."/>
            <person name="Ming W."/>
            <person name="Munidasa M."/>
            <person name="Muniz J."/>
            <person name="Nguyen L."/>
            <person name="Hughes D."/>
            <person name="Osuji N."/>
            <person name="Pu L.-L."/>
            <person name="Puazo M."/>
            <person name="Qu C."/>
            <person name="Quiroz J."/>
            <person name="Raj R."/>
            <person name="Weissenberger G."/>
            <person name="Xin Y."/>
            <person name="Zou X."/>
            <person name="Han Y."/>
            <person name="Worley K."/>
            <person name="Muzny D."/>
            <person name="Gibbs R."/>
        </authorList>
    </citation>
    <scope>NUCLEOTIDE SEQUENCE</scope>
    <source>
        <strain evidence="3">Sampled in the wild</strain>
    </source>
</reference>
<reference evidence="3" key="1">
    <citation type="submission" date="2013-04" db="EMBL/GenBank/DDBJ databases">
        <authorList>
            <person name="Qu J."/>
            <person name="Murali S.C."/>
            <person name="Bandaranaike D."/>
            <person name="Bellair M."/>
            <person name="Blankenburg K."/>
            <person name="Chao H."/>
            <person name="Dinh H."/>
            <person name="Doddapaneni H."/>
            <person name="Downs B."/>
            <person name="Dugan-Rocha S."/>
            <person name="Elkadiri S."/>
            <person name="Gnanaolivu R.D."/>
            <person name="Hernandez B."/>
            <person name="Javaid M."/>
            <person name="Jayaseelan J.C."/>
            <person name="Lee S."/>
            <person name="Li M."/>
            <person name="Ming W."/>
            <person name="Munidasa M."/>
            <person name="Muniz J."/>
            <person name="Nguyen L."/>
            <person name="Ongeri F."/>
            <person name="Osuji N."/>
            <person name="Pu L.-L."/>
            <person name="Puazo M."/>
            <person name="Qu C."/>
            <person name="Quiroz J."/>
            <person name="Raj R."/>
            <person name="Weissenberger G."/>
            <person name="Xin Y."/>
            <person name="Zou X."/>
            <person name="Han Y."/>
            <person name="Richards S."/>
            <person name="Worley K."/>
            <person name="Muzny D."/>
            <person name="Gibbs R."/>
        </authorList>
    </citation>
    <scope>NUCLEOTIDE SEQUENCE</scope>
    <source>
        <strain evidence="3">Sampled in the wild</strain>
    </source>
</reference>
<feature type="compositionally biased region" description="Basic and acidic residues" evidence="1">
    <location>
        <begin position="560"/>
        <end position="573"/>
    </location>
</feature>
<feature type="compositionally biased region" description="Basic and acidic residues" evidence="1">
    <location>
        <begin position="242"/>
        <end position="270"/>
    </location>
</feature>
<feature type="compositionally biased region" description="Acidic residues" evidence="1">
    <location>
        <begin position="332"/>
        <end position="343"/>
    </location>
</feature>
<feature type="region of interest" description="Disordered" evidence="1">
    <location>
        <begin position="97"/>
        <end position="131"/>
    </location>
</feature>
<feature type="compositionally biased region" description="Low complexity" evidence="1">
    <location>
        <begin position="657"/>
        <end position="667"/>
    </location>
</feature>
<gene>
    <name evidence="3" type="ORF">J437_LFUL005438</name>
</gene>
<name>A0A8K0JXC4_LADFU</name>
<protein>
    <recommendedName>
        <fullName evidence="2">Rab-GAP TBC domain-containing protein</fullName>
    </recommendedName>
</protein>
<evidence type="ECO:0000256" key="1">
    <source>
        <dbReference type="SAM" id="MobiDB-lite"/>
    </source>
</evidence>
<comment type="caution">
    <text evidence="3">The sequence shown here is derived from an EMBL/GenBank/DDBJ whole genome shotgun (WGS) entry which is preliminary data.</text>
</comment>
<dbReference type="InterPro" id="IPR035969">
    <property type="entry name" value="Rab-GAP_TBC_sf"/>
</dbReference>
<feature type="region of interest" description="Disordered" evidence="1">
    <location>
        <begin position="492"/>
        <end position="536"/>
    </location>
</feature>
<sequence>MHLYLSNQADDLLFCYRWLLLEMKREFAFDDALRMLEVLWSSLPLNPPPASGLQLYEEVPYSVRAKASLDPTSNNITAPCIDHENKEVETKVCEEVRTEGEGTAGPSVKGKEKEKPPANTLPSTSPLGMRLPLRETPYSRLCALRRRTSSGRGLPDRQNQSLDDNIWGRRRLQRAEEQARMARPFFSLDESLTPVEADEMTEQEENKEKVENRVRPAPIQRQHQVVKNLNEFLNLARGRKEKQKEIKEVPKKEEAKKETRHSGDGAEEGSKFSSNKTSPDTESPTVEESSTEDDSAEYFPMTTSVTRELRLELESLDRQVFGEAKVRVPSLDMDDEDEDEEEAENNHEEETSGRSPKINTVTENVTVVTKCRDASKRGEGDGEDCFKDISPCKSQLQRAERIERYDRVVGGGGSGEEIFVWENPLQCPPTPDEQADLESDGGGGSPGSDDSESGNQGSYNGEVIEVVEAGGGTPGGGGVTVHVKSVTPIKLLRDLGNGPRARRTSSDSSDSSDAEVLPEDVSSEKPRMGADVGSVGGDGCLTTNSCEEVTEMTGLLVLSETERTPSRSGESTESRGSGVMELPPPHEFGGGNPFLMFLCLTLLRQQRDHVMRARMDANELAMHFDKMVRRHDVARVLNCARHMFAAYLRHHSAVAASTSPSDSSSGVRSGGEGCSPTSNYAEGGSELMA</sequence>
<evidence type="ECO:0000259" key="2">
    <source>
        <dbReference type="PROSITE" id="PS50086"/>
    </source>
</evidence>
<dbReference type="Proteomes" id="UP000792457">
    <property type="component" value="Unassembled WGS sequence"/>
</dbReference>
<dbReference type="Gene3D" id="1.10.472.80">
    <property type="entry name" value="Ypt/Rab-GAP domain of gyp1p, domain 3"/>
    <property type="match status" value="1"/>
</dbReference>